<accession>A0A537J015</accession>
<proteinExistence type="predicted"/>
<evidence type="ECO:0000259" key="1">
    <source>
        <dbReference type="Pfam" id="PF01936"/>
    </source>
</evidence>
<dbReference type="Pfam" id="PF01936">
    <property type="entry name" value="NYN"/>
    <property type="match status" value="1"/>
</dbReference>
<sequence length="139" mass="15684">MASSNAICRIGVFYDGSFFAYARRYYYQERDLGWLRYLPLHAFIEAFIAQKEQGYASYRVVYAAWHQGLFTSKKATPEQLRFDRNQHHDLMHAGVEARYLPMSQTQGEKGIDVALAVDALQVGLDGKIDIAVLVTGGGD</sequence>
<dbReference type="EMBL" id="VBAP01000025">
    <property type="protein sequence ID" value="TMI76336.1"/>
    <property type="molecule type" value="Genomic_DNA"/>
</dbReference>
<dbReference type="Gene3D" id="3.40.50.1010">
    <property type="entry name" value="5'-nuclease"/>
    <property type="match status" value="1"/>
</dbReference>
<feature type="domain" description="NYN" evidence="1">
    <location>
        <begin position="9"/>
        <end position="139"/>
    </location>
</feature>
<comment type="caution">
    <text evidence="2">The sequence shown here is derived from an EMBL/GenBank/DDBJ whole genome shotgun (WGS) entry which is preliminary data.</text>
</comment>
<dbReference type="GO" id="GO:0004540">
    <property type="term" value="F:RNA nuclease activity"/>
    <property type="evidence" value="ECO:0007669"/>
    <property type="project" value="InterPro"/>
</dbReference>
<organism evidence="2 3">
    <name type="scientific">Candidatus Segetimicrobium genomatis</name>
    <dbReference type="NCBI Taxonomy" id="2569760"/>
    <lineage>
        <taxon>Bacteria</taxon>
        <taxon>Bacillati</taxon>
        <taxon>Candidatus Sysuimicrobiota</taxon>
        <taxon>Candidatus Sysuimicrobiia</taxon>
        <taxon>Candidatus Sysuimicrobiales</taxon>
        <taxon>Candidatus Segetimicrobiaceae</taxon>
        <taxon>Candidatus Segetimicrobium</taxon>
    </lineage>
</organism>
<evidence type="ECO:0000313" key="2">
    <source>
        <dbReference type="EMBL" id="TMI76336.1"/>
    </source>
</evidence>
<dbReference type="Proteomes" id="UP000318834">
    <property type="component" value="Unassembled WGS sequence"/>
</dbReference>
<protein>
    <submittedName>
        <fullName evidence="2">NYN domain-containing protein</fullName>
    </submittedName>
</protein>
<dbReference type="PANTHER" id="PTHR35458">
    <property type="entry name" value="SLR0755 PROTEIN"/>
    <property type="match status" value="1"/>
</dbReference>
<reference evidence="2 3" key="1">
    <citation type="journal article" date="2019" name="Nat. Microbiol.">
        <title>Mediterranean grassland soil C-N compound turnover is dependent on rainfall and depth, and is mediated by genomically divergent microorganisms.</title>
        <authorList>
            <person name="Diamond S."/>
            <person name="Andeer P.F."/>
            <person name="Li Z."/>
            <person name="Crits-Christoph A."/>
            <person name="Burstein D."/>
            <person name="Anantharaman K."/>
            <person name="Lane K.R."/>
            <person name="Thomas B.C."/>
            <person name="Pan C."/>
            <person name="Northen T.R."/>
            <person name="Banfield J.F."/>
        </authorList>
    </citation>
    <scope>NUCLEOTIDE SEQUENCE [LARGE SCALE GENOMIC DNA]</scope>
    <source>
        <strain evidence="2">NP_8</strain>
    </source>
</reference>
<dbReference type="PANTHER" id="PTHR35458:SF8">
    <property type="entry name" value="SLR0650 PROTEIN"/>
    <property type="match status" value="1"/>
</dbReference>
<dbReference type="InterPro" id="IPR047140">
    <property type="entry name" value="LabA"/>
</dbReference>
<dbReference type="InterPro" id="IPR021139">
    <property type="entry name" value="NYN"/>
</dbReference>
<name>A0A537J015_9BACT</name>
<evidence type="ECO:0000313" key="3">
    <source>
        <dbReference type="Proteomes" id="UP000318834"/>
    </source>
</evidence>
<gene>
    <name evidence="2" type="ORF">E6H05_03910</name>
</gene>
<dbReference type="AlphaFoldDB" id="A0A537J015"/>